<dbReference type="Proteomes" id="UP000221961">
    <property type="component" value="Chromosome"/>
</dbReference>
<organism evidence="2 3">
    <name type="scientific">Nocardia terpenica</name>
    <dbReference type="NCBI Taxonomy" id="455432"/>
    <lineage>
        <taxon>Bacteria</taxon>
        <taxon>Bacillati</taxon>
        <taxon>Actinomycetota</taxon>
        <taxon>Actinomycetes</taxon>
        <taxon>Mycobacteriales</taxon>
        <taxon>Nocardiaceae</taxon>
        <taxon>Nocardia</taxon>
    </lineage>
</organism>
<dbReference type="KEGG" id="ntp:CRH09_25745"/>
<sequence length="138" mass="14833">MIKWAGWIIVLFGTAHTVSALTLEGAARHAGTWFSGGLWGDDFAAMSPADSAYWLSLSSFGIPLVLIGLTILWLDRQGIAPPRFLAWTLGIWTVVDMIILEPTPAPIMLIPCVLLLRGASRATRPGGAARPRTSPVPQ</sequence>
<evidence type="ECO:0000313" key="2">
    <source>
        <dbReference type="EMBL" id="ATL69072.1"/>
    </source>
</evidence>
<evidence type="ECO:0000313" key="3">
    <source>
        <dbReference type="Proteomes" id="UP000221961"/>
    </source>
</evidence>
<keyword evidence="1" id="KW-1133">Transmembrane helix</keyword>
<dbReference type="AlphaFoldDB" id="A0A291RPI7"/>
<name>A0A291RPI7_9NOCA</name>
<feature type="transmembrane region" description="Helical" evidence="1">
    <location>
        <begin position="52"/>
        <end position="74"/>
    </location>
</feature>
<gene>
    <name evidence="2" type="ORF">CRH09_25745</name>
</gene>
<dbReference type="Pfam" id="PF20064">
    <property type="entry name" value="DUF6463"/>
    <property type="match status" value="1"/>
</dbReference>
<dbReference type="InterPro" id="IPR045590">
    <property type="entry name" value="DUF6463"/>
</dbReference>
<proteinExistence type="predicted"/>
<dbReference type="GeneID" id="88360737"/>
<dbReference type="RefSeq" id="WP_098696120.1">
    <property type="nucleotide sequence ID" value="NZ_CP023778.1"/>
</dbReference>
<evidence type="ECO:0000256" key="1">
    <source>
        <dbReference type="SAM" id="Phobius"/>
    </source>
</evidence>
<protein>
    <submittedName>
        <fullName evidence="2">Uncharacterized protein</fullName>
    </submittedName>
</protein>
<accession>A0A291RPI7</accession>
<keyword evidence="1" id="KW-0472">Membrane</keyword>
<dbReference type="EMBL" id="CP023778">
    <property type="protein sequence ID" value="ATL69072.1"/>
    <property type="molecule type" value="Genomic_DNA"/>
</dbReference>
<keyword evidence="1" id="KW-0812">Transmembrane</keyword>
<reference evidence="2 3" key="1">
    <citation type="submission" date="2017-10" db="EMBL/GenBank/DDBJ databases">
        <title>Comparative genomics between pathogenic Norcardia.</title>
        <authorList>
            <person name="Zeng L."/>
        </authorList>
    </citation>
    <scope>NUCLEOTIDE SEQUENCE [LARGE SCALE GENOMIC DNA]</scope>
    <source>
        <strain evidence="2 3">NC_YFY_NT001</strain>
    </source>
</reference>